<reference evidence="4 5" key="1">
    <citation type="submission" date="2024-06" db="EMBL/GenBank/DDBJ databases">
        <title>Draft genome sequence of Geodermatophilus badlandi, a novel member of the Geodermatophilaceae isolated from badland sedimentary rocks in the Red desert, Wyoming, USA.</title>
        <authorList>
            <person name="Ben Tekaya S."/>
            <person name="Nouioui I."/>
            <person name="Flores G.M."/>
            <person name="Shaal M.N."/>
            <person name="Bredoire F."/>
            <person name="Basile F."/>
            <person name="Van Diepen L."/>
            <person name="Ward N.L."/>
        </authorList>
    </citation>
    <scope>NUCLEOTIDE SEQUENCE [LARGE SCALE GENOMIC DNA]</scope>
    <source>
        <strain evidence="4 5">WL48A</strain>
    </source>
</reference>
<keyword evidence="2" id="KW-0503">Monooxygenase</keyword>
<dbReference type="PROSITE" id="PS00086">
    <property type="entry name" value="CYTOCHROME_P450"/>
    <property type="match status" value="1"/>
</dbReference>
<proteinExistence type="inferred from homology"/>
<dbReference type="InterPro" id="IPR017972">
    <property type="entry name" value="Cyt_P450_CS"/>
</dbReference>
<dbReference type="PRINTS" id="PR00359">
    <property type="entry name" value="BP450"/>
</dbReference>
<keyword evidence="5" id="KW-1185">Reference proteome</keyword>
<evidence type="ECO:0000256" key="1">
    <source>
        <dbReference type="ARBA" id="ARBA00010617"/>
    </source>
</evidence>
<dbReference type="Gene3D" id="1.10.630.10">
    <property type="entry name" value="Cytochrome P450"/>
    <property type="match status" value="1"/>
</dbReference>
<dbReference type="InterPro" id="IPR036396">
    <property type="entry name" value="Cyt_P450_sf"/>
</dbReference>
<keyword evidence="2" id="KW-0408">Iron</keyword>
<dbReference type="Pfam" id="PF00067">
    <property type="entry name" value="p450"/>
    <property type="match status" value="1"/>
</dbReference>
<dbReference type="PANTHER" id="PTHR46696:SF6">
    <property type="entry name" value="P450, PUTATIVE (EUROFUNG)-RELATED"/>
    <property type="match status" value="1"/>
</dbReference>
<evidence type="ECO:0000256" key="3">
    <source>
        <dbReference type="SAM" id="MobiDB-lite"/>
    </source>
</evidence>
<organism evidence="4 5">
    <name type="scientific">Geodermatophilus maliterrae</name>
    <dbReference type="NCBI Taxonomy" id="3162531"/>
    <lineage>
        <taxon>Bacteria</taxon>
        <taxon>Bacillati</taxon>
        <taxon>Actinomycetota</taxon>
        <taxon>Actinomycetes</taxon>
        <taxon>Geodermatophilales</taxon>
        <taxon>Geodermatophilaceae</taxon>
        <taxon>Geodermatophilus</taxon>
    </lineage>
</organism>
<dbReference type="SUPFAM" id="SSF48264">
    <property type="entry name" value="Cytochrome P450"/>
    <property type="match status" value="1"/>
</dbReference>
<keyword evidence="2" id="KW-0560">Oxidoreductase</keyword>
<feature type="compositionally biased region" description="Low complexity" evidence="3">
    <location>
        <begin position="416"/>
        <end position="431"/>
    </location>
</feature>
<evidence type="ECO:0000313" key="5">
    <source>
        <dbReference type="Proteomes" id="UP001560045"/>
    </source>
</evidence>
<sequence length="431" mass="48496">MNRDEDHMRSGRCPVVHFDHHSQEHADDTVGAYRALRETHPVAWSDLYGGFWVLTDYESVFEAARDDDVFSSQRLDQYGGPGLSVVIPKTPMHKHIPIELDPPEFRSYRKVVNPIASPAAVAKVEDMIVTWTTWFIDELVESGEADLAQVIGVPAICTIDWLGLPVADWQVYARSHQATLAEPTDSPVYRRAVEVDLPYCSEQMRQVIAARAAEPRDDVISYLVQQEVDDRPITQEEVFSIVELLVSGGVGTTASLVSQALVWLYEHPEVRQELIDDPSLLDRAIEEFLRYFSPTQALARTVLRETEFHGCPMHVGDRALLAWSSANRDPAQFTEPDEVDIHRWPNRHLAFGVGVHRCAGSHFGKRMAKEMLKQVLERMPDYEVDLSGLRRYPRQGVNKGWQRIPATFTPGERRLPPGAVPAGVSAASARS</sequence>
<comment type="similarity">
    <text evidence="1 2">Belongs to the cytochrome P450 family.</text>
</comment>
<protein>
    <submittedName>
        <fullName evidence="4">Cytochrome P450</fullName>
    </submittedName>
</protein>
<dbReference type="InterPro" id="IPR001128">
    <property type="entry name" value="Cyt_P450"/>
</dbReference>
<name>A0ABV3X9B6_9ACTN</name>
<evidence type="ECO:0000313" key="4">
    <source>
        <dbReference type="EMBL" id="MEX5717031.1"/>
    </source>
</evidence>
<dbReference type="EMBL" id="JBFNXQ010000003">
    <property type="protein sequence ID" value="MEX5717031.1"/>
    <property type="molecule type" value="Genomic_DNA"/>
</dbReference>
<comment type="caution">
    <text evidence="4">The sequence shown here is derived from an EMBL/GenBank/DDBJ whole genome shotgun (WGS) entry which is preliminary data.</text>
</comment>
<accession>A0ABV3X9B6</accession>
<dbReference type="RefSeq" id="WP_369202497.1">
    <property type="nucleotide sequence ID" value="NZ_JBFNXQ010000003.1"/>
</dbReference>
<dbReference type="Proteomes" id="UP001560045">
    <property type="component" value="Unassembled WGS sequence"/>
</dbReference>
<evidence type="ECO:0000256" key="2">
    <source>
        <dbReference type="RuleBase" id="RU000461"/>
    </source>
</evidence>
<gene>
    <name evidence="4" type="ORF">ABQ292_01450</name>
</gene>
<keyword evidence="2" id="KW-0479">Metal-binding</keyword>
<keyword evidence="2" id="KW-0349">Heme</keyword>
<dbReference type="InterPro" id="IPR002397">
    <property type="entry name" value="Cyt_P450_B"/>
</dbReference>
<feature type="region of interest" description="Disordered" evidence="3">
    <location>
        <begin position="410"/>
        <end position="431"/>
    </location>
</feature>
<dbReference type="PANTHER" id="PTHR46696">
    <property type="entry name" value="P450, PUTATIVE (EUROFUNG)-RELATED"/>
    <property type="match status" value="1"/>
</dbReference>